<name>A0AAW5STF4_MYCNV</name>
<evidence type="ECO:0000313" key="4">
    <source>
        <dbReference type="EMBL" id="GAT10582.1"/>
    </source>
</evidence>
<dbReference type="Gene3D" id="1.10.357.10">
    <property type="entry name" value="Tetracycline Repressor, domain 2"/>
    <property type="match status" value="1"/>
</dbReference>
<feature type="DNA-binding region" description="H-T-H motif" evidence="2">
    <location>
        <begin position="29"/>
        <end position="48"/>
    </location>
</feature>
<gene>
    <name evidence="5" type="ORF">H7I77_25865</name>
    <name evidence="4" type="ORF">RMCN_3715</name>
</gene>
<dbReference type="AlphaFoldDB" id="A0AAW5STF4"/>
<protein>
    <submittedName>
        <fullName evidence="4 5">Transcriptional regulator</fullName>
    </submittedName>
</protein>
<dbReference type="SUPFAM" id="SSF46689">
    <property type="entry name" value="Homeodomain-like"/>
    <property type="match status" value="1"/>
</dbReference>
<dbReference type="PANTHER" id="PTHR30055:SF239">
    <property type="entry name" value="TRANSCRIPTIONAL REGULATORY PROTEIN"/>
    <property type="match status" value="1"/>
</dbReference>
<evidence type="ECO:0000256" key="1">
    <source>
        <dbReference type="ARBA" id="ARBA00023125"/>
    </source>
</evidence>
<dbReference type="RefSeq" id="WP_067392236.1">
    <property type="nucleotide sequence ID" value="NZ_BCTA01000047.1"/>
</dbReference>
<accession>A0AAW5STF4</accession>
<dbReference type="EMBL" id="JACKTI010000071">
    <property type="protein sequence ID" value="MCV7026731.1"/>
    <property type="molecule type" value="Genomic_DNA"/>
</dbReference>
<dbReference type="InterPro" id="IPR050109">
    <property type="entry name" value="HTH-type_TetR-like_transc_reg"/>
</dbReference>
<evidence type="ECO:0000256" key="2">
    <source>
        <dbReference type="PROSITE-ProRule" id="PRU00335"/>
    </source>
</evidence>
<dbReference type="InterPro" id="IPR001647">
    <property type="entry name" value="HTH_TetR"/>
</dbReference>
<feature type="domain" description="HTH tetR-type" evidence="3">
    <location>
        <begin position="6"/>
        <end position="66"/>
    </location>
</feature>
<dbReference type="GO" id="GO:0003700">
    <property type="term" value="F:DNA-binding transcription factor activity"/>
    <property type="evidence" value="ECO:0007669"/>
    <property type="project" value="TreeGrafter"/>
</dbReference>
<keyword evidence="1 2" id="KW-0238">DNA-binding</keyword>
<dbReference type="PROSITE" id="PS50977">
    <property type="entry name" value="HTH_TETR_2"/>
    <property type="match status" value="1"/>
</dbReference>
<keyword evidence="6" id="KW-1185">Reference proteome</keyword>
<evidence type="ECO:0000259" key="3">
    <source>
        <dbReference type="PROSITE" id="PS50977"/>
    </source>
</evidence>
<dbReference type="Proteomes" id="UP001207528">
    <property type="component" value="Unassembled WGS sequence"/>
</dbReference>
<reference evidence="5" key="2">
    <citation type="submission" date="2020-07" db="EMBL/GenBank/DDBJ databases">
        <authorList>
            <person name="Pettersson B.M.F."/>
            <person name="Behra P.R.K."/>
            <person name="Ramesh M."/>
            <person name="Das S."/>
            <person name="Dasgupta S."/>
            <person name="Kirsebom L.A."/>
        </authorList>
    </citation>
    <scope>NUCLEOTIDE SEQUENCE</scope>
    <source>
        <strain evidence="5">DSM 44203</strain>
    </source>
</reference>
<evidence type="ECO:0000313" key="7">
    <source>
        <dbReference type="Proteomes" id="UP001207528"/>
    </source>
</evidence>
<dbReference type="GO" id="GO:0000976">
    <property type="term" value="F:transcription cis-regulatory region binding"/>
    <property type="evidence" value="ECO:0007669"/>
    <property type="project" value="TreeGrafter"/>
</dbReference>
<reference evidence="4 6" key="1">
    <citation type="journal article" date="2016" name="Genome Announc.">
        <title>Draft Genome Sequences of Five Rapidly Growing Mycobacterium Species, M. thermoresistibile, M. fortuitum subsp. acetamidolyticum, M. canariasense, M. brisbanense, and M. novocastrense.</title>
        <authorList>
            <person name="Katahira K."/>
            <person name="Ogura Y."/>
            <person name="Gotoh Y."/>
            <person name="Hayashi T."/>
        </authorList>
    </citation>
    <scope>NUCLEOTIDE SEQUENCE [LARGE SCALE GENOMIC DNA]</scope>
    <source>
        <strain evidence="4 6">JCM18114</strain>
    </source>
</reference>
<dbReference type="Pfam" id="PF00440">
    <property type="entry name" value="TetR_N"/>
    <property type="match status" value="1"/>
</dbReference>
<reference evidence="5" key="3">
    <citation type="journal article" date="2022" name="BMC Genomics">
        <title>Comparative genome analysis of mycobacteria focusing on tRNA and non-coding RNA.</title>
        <authorList>
            <person name="Behra P.R.K."/>
            <person name="Pettersson B.M.F."/>
            <person name="Ramesh M."/>
            <person name="Das S."/>
            <person name="Dasgupta S."/>
            <person name="Kirsebom L.A."/>
        </authorList>
    </citation>
    <scope>NUCLEOTIDE SEQUENCE</scope>
    <source>
        <strain evidence="5">DSM 44203</strain>
    </source>
</reference>
<evidence type="ECO:0000313" key="5">
    <source>
        <dbReference type="EMBL" id="MCV7026731.1"/>
    </source>
</evidence>
<dbReference type="EMBL" id="BCTA01000047">
    <property type="protein sequence ID" value="GAT10582.1"/>
    <property type="molecule type" value="Genomic_DNA"/>
</dbReference>
<sequence>MVAQIRTPRNVWIDAGLEALAAGGPDAVRVDLLAKALGVTRGGFYWHFANRQDFLDALLESWEQRSTDDVLERVEAEGGDARAKVRKAGLLTFSKELLPIDLAVRDWARRDRAVARRLRRVDNRRMEYLRALIGTFIGNPADVEARAMLAFSLAIGGHFIAADHAGLTRREVVERATQRLLSN</sequence>
<proteinExistence type="predicted"/>
<comment type="caution">
    <text evidence="5">The sequence shown here is derived from an EMBL/GenBank/DDBJ whole genome shotgun (WGS) entry which is preliminary data.</text>
</comment>
<dbReference type="Proteomes" id="UP000069773">
    <property type="component" value="Unassembled WGS sequence"/>
</dbReference>
<evidence type="ECO:0000313" key="6">
    <source>
        <dbReference type="Proteomes" id="UP000069773"/>
    </source>
</evidence>
<dbReference type="InterPro" id="IPR009057">
    <property type="entry name" value="Homeodomain-like_sf"/>
</dbReference>
<dbReference type="PANTHER" id="PTHR30055">
    <property type="entry name" value="HTH-TYPE TRANSCRIPTIONAL REGULATOR RUTR"/>
    <property type="match status" value="1"/>
</dbReference>
<organism evidence="5 7">
    <name type="scientific">Mycolicibacterium novocastrense</name>
    <name type="common">Mycobacterium novocastrense</name>
    <dbReference type="NCBI Taxonomy" id="59813"/>
    <lineage>
        <taxon>Bacteria</taxon>
        <taxon>Bacillati</taxon>
        <taxon>Actinomycetota</taxon>
        <taxon>Actinomycetes</taxon>
        <taxon>Mycobacteriales</taxon>
        <taxon>Mycobacteriaceae</taxon>
        <taxon>Mycolicibacterium</taxon>
    </lineage>
</organism>